<protein>
    <recommendedName>
        <fullName evidence="6">IF rod domain-containing protein</fullName>
    </recommendedName>
</protein>
<dbReference type="FunFam" id="1.20.5.500:FF:000001">
    <property type="entry name" value="Type II keratin 23"/>
    <property type="match status" value="1"/>
</dbReference>
<evidence type="ECO:0000256" key="3">
    <source>
        <dbReference type="ARBA" id="ARBA00061646"/>
    </source>
</evidence>
<feature type="region of interest" description="Disordered" evidence="5">
    <location>
        <begin position="435"/>
        <end position="501"/>
    </location>
</feature>
<feature type="compositionally biased region" description="Low complexity" evidence="5">
    <location>
        <begin position="435"/>
        <end position="444"/>
    </location>
</feature>
<feature type="coiled-coil region" evidence="4">
    <location>
        <begin position="186"/>
        <end position="248"/>
    </location>
</feature>
<dbReference type="PANTHER" id="PTHR45652:SF11">
    <property type="entry name" value="NOTOCHORD GRANULAR SURFACE"/>
    <property type="match status" value="1"/>
</dbReference>
<evidence type="ECO:0000313" key="7">
    <source>
        <dbReference type="EMBL" id="KAL0967525.1"/>
    </source>
</evidence>
<proteinExistence type="inferred from homology"/>
<evidence type="ECO:0000256" key="2">
    <source>
        <dbReference type="ARBA" id="ARBA00023054"/>
    </source>
</evidence>
<feature type="coiled-coil region" evidence="4">
    <location>
        <begin position="313"/>
        <end position="400"/>
    </location>
</feature>
<dbReference type="Gene3D" id="1.20.5.1160">
    <property type="entry name" value="Vasodilator-stimulated phosphoprotein"/>
    <property type="match status" value="1"/>
</dbReference>
<feature type="compositionally biased region" description="Gly residues" evidence="5">
    <location>
        <begin position="445"/>
        <end position="455"/>
    </location>
</feature>
<evidence type="ECO:0000259" key="6">
    <source>
        <dbReference type="PROSITE" id="PS51842"/>
    </source>
</evidence>
<feature type="compositionally biased region" description="Basic and acidic residues" evidence="5">
    <location>
        <begin position="492"/>
        <end position="501"/>
    </location>
</feature>
<feature type="compositionally biased region" description="Polar residues" evidence="5">
    <location>
        <begin position="22"/>
        <end position="33"/>
    </location>
</feature>
<dbReference type="Gene3D" id="1.20.5.500">
    <property type="entry name" value="Single helix bin"/>
    <property type="match status" value="1"/>
</dbReference>
<dbReference type="InterPro" id="IPR039008">
    <property type="entry name" value="IF_rod_dom"/>
</dbReference>
<reference evidence="7 8" key="1">
    <citation type="submission" date="2024-06" db="EMBL/GenBank/DDBJ databases">
        <authorList>
            <person name="Pan Q."/>
            <person name="Wen M."/>
            <person name="Jouanno E."/>
            <person name="Zahm M."/>
            <person name="Klopp C."/>
            <person name="Cabau C."/>
            <person name="Louis A."/>
            <person name="Berthelot C."/>
            <person name="Parey E."/>
            <person name="Roest Crollius H."/>
            <person name="Montfort J."/>
            <person name="Robinson-Rechavi M."/>
            <person name="Bouchez O."/>
            <person name="Lampietro C."/>
            <person name="Lopez Roques C."/>
            <person name="Donnadieu C."/>
            <person name="Postlethwait J."/>
            <person name="Bobe J."/>
            <person name="Verreycken H."/>
            <person name="Guiguen Y."/>
        </authorList>
    </citation>
    <scope>NUCLEOTIDE SEQUENCE [LARGE SCALE GENOMIC DNA]</scope>
    <source>
        <strain evidence="7">Up_M1</strain>
        <tissue evidence="7">Testis</tissue>
    </source>
</reference>
<dbReference type="InterPro" id="IPR050405">
    <property type="entry name" value="Intermediate_filament"/>
</dbReference>
<dbReference type="FunFam" id="1.20.5.1160:FF:000001">
    <property type="entry name" value="Keratin type II"/>
    <property type="match status" value="1"/>
</dbReference>
<evidence type="ECO:0000256" key="5">
    <source>
        <dbReference type="SAM" id="MobiDB-lite"/>
    </source>
</evidence>
<feature type="region of interest" description="Disordered" evidence="5">
    <location>
        <begin position="22"/>
        <end position="64"/>
    </location>
</feature>
<keyword evidence="8" id="KW-1185">Reference proteome</keyword>
<evidence type="ECO:0000256" key="1">
    <source>
        <dbReference type="ARBA" id="ARBA00022754"/>
    </source>
</evidence>
<comment type="caution">
    <text evidence="7">The sequence shown here is derived from an EMBL/GenBank/DDBJ whole genome shotgun (WGS) entry which is preliminary data.</text>
</comment>
<keyword evidence="1" id="KW-0403">Intermediate filament</keyword>
<gene>
    <name evidence="7" type="ORF">UPYG_G00253340</name>
</gene>
<dbReference type="PANTHER" id="PTHR45652">
    <property type="entry name" value="GLIAL FIBRILLARY ACIDIC PROTEIN"/>
    <property type="match status" value="1"/>
</dbReference>
<sequence>MSRSPERMSSYRRHFEATLAPSSYQVRVSSPSPTRKDVRHRSASYNRSGGTMGRRNLSGSRKSRMTSSVSLGALCFGKNMGLGPSLDLDAASAENQEFMSTRSGERQEMVALNDRLAVYIEKVRTLEGQNKLLEAEIDALQSRYVKPSGLRQLYEGQLREMHRIAEQMRLQRDLAVAAKEAMAGQLEVLKVKYEQALEARKKAEMEIEAFRPDVDKATSARIGLEKQLENLEVELAFLTRVHKEEIEELMQKIYVAVAKVDMNFALPDLSSALKQIQSQYDSIAARNLQEMDAWYKSKFQDFNNVTTKHVQSVRSVRQEIAGYKKDLLNLERELESMKTRNEYLEVQIRDTVEKHKKEEEVLQERIEGLKLELKVIKEKIALLLREYQELLNVKMALEIEITTYRALIEGEDSRLSTLVQCMTLGQGVAISSVSAGSTSASGPASGNGHGAGLGGAPKNEGNGGTKEVPDGVVEVISSESQTENYQEQSVEVTERKTVLMS</sequence>
<dbReference type="Proteomes" id="UP001557470">
    <property type="component" value="Unassembled WGS sequence"/>
</dbReference>
<dbReference type="SMART" id="SM01391">
    <property type="entry name" value="Filament"/>
    <property type="match status" value="1"/>
</dbReference>
<dbReference type="EMBL" id="JAGEUA010000008">
    <property type="protein sequence ID" value="KAL0967525.1"/>
    <property type="molecule type" value="Genomic_DNA"/>
</dbReference>
<feature type="compositionally biased region" description="Polar residues" evidence="5">
    <location>
        <begin position="477"/>
        <end position="491"/>
    </location>
</feature>
<dbReference type="Gene3D" id="1.20.5.170">
    <property type="match status" value="1"/>
</dbReference>
<keyword evidence="2 4" id="KW-0175">Coiled coil</keyword>
<evidence type="ECO:0000256" key="4">
    <source>
        <dbReference type="SAM" id="Coils"/>
    </source>
</evidence>
<dbReference type="GO" id="GO:0005882">
    <property type="term" value="C:intermediate filament"/>
    <property type="evidence" value="ECO:0007669"/>
    <property type="project" value="UniProtKB-KW"/>
</dbReference>
<name>A0ABD0W8T8_UMBPY</name>
<dbReference type="Pfam" id="PF00038">
    <property type="entry name" value="Filament"/>
    <property type="match status" value="1"/>
</dbReference>
<organism evidence="7 8">
    <name type="scientific">Umbra pygmaea</name>
    <name type="common">Eastern mudminnow</name>
    <dbReference type="NCBI Taxonomy" id="75934"/>
    <lineage>
        <taxon>Eukaryota</taxon>
        <taxon>Metazoa</taxon>
        <taxon>Chordata</taxon>
        <taxon>Craniata</taxon>
        <taxon>Vertebrata</taxon>
        <taxon>Euteleostomi</taxon>
        <taxon>Actinopterygii</taxon>
        <taxon>Neopterygii</taxon>
        <taxon>Teleostei</taxon>
        <taxon>Protacanthopterygii</taxon>
        <taxon>Esociformes</taxon>
        <taxon>Umbridae</taxon>
        <taxon>Umbra</taxon>
    </lineage>
</organism>
<feature type="domain" description="IF rod" evidence="6">
    <location>
        <begin position="105"/>
        <end position="415"/>
    </location>
</feature>
<dbReference type="PROSITE" id="PS51842">
    <property type="entry name" value="IF_ROD_2"/>
    <property type="match status" value="1"/>
</dbReference>
<dbReference type="Pfam" id="PF04732">
    <property type="entry name" value="Filament_head"/>
    <property type="match status" value="1"/>
</dbReference>
<comment type="similarity">
    <text evidence="3">Belongs to the intermediate filament family.</text>
</comment>
<dbReference type="AlphaFoldDB" id="A0ABD0W8T8"/>
<accession>A0ABD0W8T8</accession>
<feature type="coiled-coil region" evidence="4">
    <location>
        <begin position="116"/>
        <end position="143"/>
    </location>
</feature>
<dbReference type="InterPro" id="IPR006821">
    <property type="entry name" value="Intermed_filament_DNA-bd"/>
</dbReference>
<evidence type="ECO:0000313" key="8">
    <source>
        <dbReference type="Proteomes" id="UP001557470"/>
    </source>
</evidence>
<dbReference type="SUPFAM" id="SSF64593">
    <property type="entry name" value="Intermediate filament protein, coiled coil region"/>
    <property type="match status" value="2"/>
</dbReference>